<keyword evidence="2" id="KW-1185">Reference proteome</keyword>
<evidence type="ECO:0000313" key="1">
    <source>
        <dbReference type="EMBL" id="KAK4708800.1"/>
    </source>
</evidence>
<dbReference type="PANTHER" id="PTHR32108:SF9">
    <property type="entry name" value="REVERSE TRANSCRIPTASE RNASE H-LIKE DOMAIN-CONTAINING PROTEIN"/>
    <property type="match status" value="1"/>
</dbReference>
<reference evidence="1 2" key="1">
    <citation type="submission" date="2023-10" db="EMBL/GenBank/DDBJ databases">
        <title>Genome-Wide Identification Analysis in wild type Solanum Pinnatisectum Reveals Some Genes Defensing Phytophthora Infestans.</title>
        <authorList>
            <person name="Sun C."/>
        </authorList>
    </citation>
    <scope>NUCLEOTIDE SEQUENCE [LARGE SCALE GENOMIC DNA]</scope>
    <source>
        <strain evidence="1">LQN</strain>
        <tissue evidence="1">Leaf</tissue>
    </source>
</reference>
<comment type="caution">
    <text evidence="1">The sequence shown here is derived from an EMBL/GenBank/DDBJ whole genome shotgun (WGS) entry which is preliminary data.</text>
</comment>
<name>A0AAV9K8G1_9SOLN</name>
<gene>
    <name evidence="1" type="ORF">R3W88_029725</name>
</gene>
<protein>
    <submittedName>
        <fullName evidence="1">Uncharacterized protein</fullName>
    </submittedName>
</protein>
<evidence type="ECO:0000313" key="2">
    <source>
        <dbReference type="Proteomes" id="UP001311915"/>
    </source>
</evidence>
<proteinExistence type="predicted"/>
<sequence length="112" mass="12635">MIEPVPQNYVNPHAKGFNPTTRCTYHYDAPGHSSKDCRNLKKKVEEMIQTKMIVVQNNNPPNVTKNPLPAHNEVNFIEMICDDKEYDNSLNSQEKTIEIGGAFMKANVQSSG</sequence>
<dbReference type="PANTHER" id="PTHR32108">
    <property type="entry name" value="DNA-DIRECTED RNA POLYMERASE SUBUNIT ALPHA"/>
    <property type="match status" value="1"/>
</dbReference>
<organism evidence="1 2">
    <name type="scientific">Solanum pinnatisectum</name>
    <name type="common">tansyleaf nightshade</name>
    <dbReference type="NCBI Taxonomy" id="50273"/>
    <lineage>
        <taxon>Eukaryota</taxon>
        <taxon>Viridiplantae</taxon>
        <taxon>Streptophyta</taxon>
        <taxon>Embryophyta</taxon>
        <taxon>Tracheophyta</taxon>
        <taxon>Spermatophyta</taxon>
        <taxon>Magnoliopsida</taxon>
        <taxon>eudicotyledons</taxon>
        <taxon>Gunneridae</taxon>
        <taxon>Pentapetalae</taxon>
        <taxon>asterids</taxon>
        <taxon>lamiids</taxon>
        <taxon>Solanales</taxon>
        <taxon>Solanaceae</taxon>
        <taxon>Solanoideae</taxon>
        <taxon>Solaneae</taxon>
        <taxon>Solanum</taxon>
    </lineage>
</organism>
<dbReference type="AlphaFoldDB" id="A0AAV9K8G1"/>
<dbReference type="Proteomes" id="UP001311915">
    <property type="component" value="Unassembled WGS sequence"/>
</dbReference>
<accession>A0AAV9K8G1</accession>
<dbReference type="EMBL" id="JAWPEI010000012">
    <property type="protein sequence ID" value="KAK4708800.1"/>
    <property type="molecule type" value="Genomic_DNA"/>
</dbReference>